<proteinExistence type="predicted"/>
<accession>A0ABT5U909</accession>
<feature type="signal peptide" evidence="1">
    <location>
        <begin position="1"/>
        <end position="20"/>
    </location>
</feature>
<reference evidence="3 4" key="1">
    <citation type="submission" date="2022-11" db="EMBL/GenBank/DDBJ databases">
        <title>Spartinivicinus poritis sp. nov., isolated from scleractinian coral Porites lutea.</title>
        <authorList>
            <person name="Zhang G."/>
            <person name="Cai L."/>
            <person name="Wei Q."/>
        </authorList>
    </citation>
    <scope>NUCLEOTIDE SEQUENCE [LARGE SCALE GENOMIC DNA]</scope>
    <source>
        <strain evidence="3 4">A2-2</strain>
    </source>
</reference>
<dbReference type="Pfam" id="PF00652">
    <property type="entry name" value="Ricin_B_lectin"/>
    <property type="match status" value="1"/>
</dbReference>
<dbReference type="PROSITE" id="PS50231">
    <property type="entry name" value="RICIN_B_LECTIN"/>
    <property type="match status" value="1"/>
</dbReference>
<dbReference type="InterPro" id="IPR035992">
    <property type="entry name" value="Ricin_B-like_lectins"/>
</dbReference>
<dbReference type="Proteomes" id="UP001528823">
    <property type="component" value="Unassembled WGS sequence"/>
</dbReference>
<comment type="caution">
    <text evidence="3">The sequence shown here is derived from an EMBL/GenBank/DDBJ whole genome shotgun (WGS) entry which is preliminary data.</text>
</comment>
<evidence type="ECO:0000313" key="4">
    <source>
        <dbReference type="Proteomes" id="UP001528823"/>
    </source>
</evidence>
<dbReference type="Gene3D" id="2.80.10.50">
    <property type="match status" value="1"/>
</dbReference>
<keyword evidence="1" id="KW-0732">Signal</keyword>
<dbReference type="InterPro" id="IPR000772">
    <property type="entry name" value="Ricin_B_lectin"/>
</dbReference>
<dbReference type="RefSeq" id="WP_274689213.1">
    <property type="nucleotide sequence ID" value="NZ_JAPMOU010000015.1"/>
</dbReference>
<name>A0ABT5U909_9GAMM</name>
<feature type="domain" description="Ricin B lectin" evidence="2">
    <location>
        <begin position="26"/>
        <end position="78"/>
    </location>
</feature>
<gene>
    <name evidence="3" type="ORF">ORQ98_12880</name>
</gene>
<feature type="chain" id="PRO_5046941304" evidence="1">
    <location>
        <begin position="21"/>
        <end position="98"/>
    </location>
</feature>
<organism evidence="3 4">
    <name type="scientific">Spartinivicinus poritis</name>
    <dbReference type="NCBI Taxonomy" id="2994640"/>
    <lineage>
        <taxon>Bacteria</taxon>
        <taxon>Pseudomonadati</taxon>
        <taxon>Pseudomonadota</taxon>
        <taxon>Gammaproteobacteria</taxon>
        <taxon>Oceanospirillales</taxon>
        <taxon>Zooshikellaceae</taxon>
        <taxon>Spartinivicinus</taxon>
    </lineage>
</organism>
<protein>
    <submittedName>
        <fullName evidence="3">RICIN domain-containing protein</fullName>
    </submittedName>
</protein>
<evidence type="ECO:0000259" key="2">
    <source>
        <dbReference type="Pfam" id="PF00652"/>
    </source>
</evidence>
<dbReference type="EMBL" id="JAPMOU010000015">
    <property type="protein sequence ID" value="MDE1462862.1"/>
    <property type="molecule type" value="Genomic_DNA"/>
</dbReference>
<sequence length="98" mass="11121">MKTLQHLCLFFTVISITTFASDDYRQIVSSTGKCLDVNGGKSANLTPVVAWDCHGRTNQQWKMDHYGRIRPRHAPHMCHLITHNFGLAQSLPSVHIVY</sequence>
<dbReference type="SUPFAM" id="SSF50370">
    <property type="entry name" value="Ricin B-like lectins"/>
    <property type="match status" value="1"/>
</dbReference>
<evidence type="ECO:0000256" key="1">
    <source>
        <dbReference type="SAM" id="SignalP"/>
    </source>
</evidence>
<evidence type="ECO:0000313" key="3">
    <source>
        <dbReference type="EMBL" id="MDE1462862.1"/>
    </source>
</evidence>
<keyword evidence="4" id="KW-1185">Reference proteome</keyword>